<gene>
    <name evidence="1" type="ORF">LCGC14_2555670</name>
</gene>
<evidence type="ECO:0000313" key="1">
    <source>
        <dbReference type="EMBL" id="KKL10452.1"/>
    </source>
</evidence>
<comment type="caution">
    <text evidence="1">The sequence shown here is derived from an EMBL/GenBank/DDBJ whole genome shotgun (WGS) entry which is preliminary data.</text>
</comment>
<dbReference type="EMBL" id="LAZR01042056">
    <property type="protein sequence ID" value="KKL10452.1"/>
    <property type="molecule type" value="Genomic_DNA"/>
</dbReference>
<proteinExistence type="predicted"/>
<sequence>MGNPNPMNSRCGLEDCDCGYVIEKLLTALKRALSTTQEIERVTGNRHFNAGTLQVMADAIDAAKEDEGDERTL</sequence>
<protein>
    <submittedName>
        <fullName evidence="1">Uncharacterized protein</fullName>
    </submittedName>
</protein>
<accession>A0A0F9B9H4</accession>
<dbReference type="AlphaFoldDB" id="A0A0F9B9H4"/>
<organism evidence="1">
    <name type="scientific">marine sediment metagenome</name>
    <dbReference type="NCBI Taxonomy" id="412755"/>
    <lineage>
        <taxon>unclassified sequences</taxon>
        <taxon>metagenomes</taxon>
        <taxon>ecological metagenomes</taxon>
    </lineage>
</organism>
<name>A0A0F9B9H4_9ZZZZ</name>
<reference evidence="1" key="1">
    <citation type="journal article" date="2015" name="Nature">
        <title>Complex archaea that bridge the gap between prokaryotes and eukaryotes.</title>
        <authorList>
            <person name="Spang A."/>
            <person name="Saw J.H."/>
            <person name="Jorgensen S.L."/>
            <person name="Zaremba-Niedzwiedzka K."/>
            <person name="Martijn J."/>
            <person name="Lind A.E."/>
            <person name="van Eijk R."/>
            <person name="Schleper C."/>
            <person name="Guy L."/>
            <person name="Ettema T.J."/>
        </authorList>
    </citation>
    <scope>NUCLEOTIDE SEQUENCE</scope>
</reference>